<protein>
    <submittedName>
        <fullName evidence="2">Uncharacterized protein</fullName>
    </submittedName>
</protein>
<keyword evidence="1" id="KW-0472">Membrane</keyword>
<dbReference type="AlphaFoldDB" id="A0A1F5W6B3"/>
<reference evidence="2 3" key="1">
    <citation type="journal article" date="2016" name="Nat. Commun.">
        <title>Thousands of microbial genomes shed light on interconnected biogeochemical processes in an aquifer system.</title>
        <authorList>
            <person name="Anantharaman K."/>
            <person name="Brown C.T."/>
            <person name="Hug L.A."/>
            <person name="Sharon I."/>
            <person name="Castelle C.J."/>
            <person name="Probst A.J."/>
            <person name="Thomas B.C."/>
            <person name="Singh A."/>
            <person name="Wilkins M.J."/>
            <person name="Karaoz U."/>
            <person name="Brodie E.L."/>
            <person name="Williams K.H."/>
            <person name="Hubbard S.S."/>
            <person name="Banfield J.F."/>
        </authorList>
    </citation>
    <scope>NUCLEOTIDE SEQUENCE [LARGE SCALE GENOMIC DNA]</scope>
</reference>
<dbReference type="Proteomes" id="UP000178743">
    <property type="component" value="Unassembled WGS sequence"/>
</dbReference>
<feature type="transmembrane region" description="Helical" evidence="1">
    <location>
        <begin position="12"/>
        <end position="29"/>
    </location>
</feature>
<evidence type="ECO:0000313" key="3">
    <source>
        <dbReference type="Proteomes" id="UP000178743"/>
    </source>
</evidence>
<keyword evidence="1" id="KW-0812">Transmembrane</keyword>
<name>A0A1F5W6B3_9BACT</name>
<feature type="transmembrane region" description="Helical" evidence="1">
    <location>
        <begin position="35"/>
        <end position="54"/>
    </location>
</feature>
<evidence type="ECO:0000313" key="2">
    <source>
        <dbReference type="EMBL" id="OGF71229.1"/>
    </source>
</evidence>
<dbReference type="EMBL" id="MFHP01000033">
    <property type="protein sequence ID" value="OGF71229.1"/>
    <property type="molecule type" value="Genomic_DNA"/>
</dbReference>
<keyword evidence="1" id="KW-1133">Transmembrane helix</keyword>
<sequence length="63" mass="6461">MEVITDFLTDSAKIVFGSAVIGFFIPGIVGPISLTTFAGGAVATTALLTLATLLSTKFKSIKP</sequence>
<comment type="caution">
    <text evidence="2">The sequence shown here is derived from an EMBL/GenBank/DDBJ whole genome shotgun (WGS) entry which is preliminary data.</text>
</comment>
<gene>
    <name evidence="2" type="ORF">A3C05_04025</name>
</gene>
<proteinExistence type="predicted"/>
<evidence type="ECO:0000256" key="1">
    <source>
        <dbReference type="SAM" id="Phobius"/>
    </source>
</evidence>
<accession>A0A1F5W6B3</accession>
<organism evidence="2 3">
    <name type="scientific">Candidatus Giovannonibacteria bacterium RIFCSPHIGHO2_02_FULL_45_40</name>
    <dbReference type="NCBI Taxonomy" id="1798337"/>
    <lineage>
        <taxon>Bacteria</taxon>
        <taxon>Candidatus Giovannoniibacteriota</taxon>
    </lineage>
</organism>